<dbReference type="AlphaFoldDB" id="A0A9P0ZZ36"/>
<protein>
    <recommendedName>
        <fullName evidence="3">ARM repeat superfamily protein</fullName>
    </recommendedName>
</protein>
<evidence type="ECO:0000313" key="1">
    <source>
        <dbReference type="EMBL" id="CAH9115671.1"/>
    </source>
</evidence>
<gene>
    <name evidence="1" type="ORF">CEURO_LOCUS20884</name>
</gene>
<dbReference type="PANTHER" id="PTHR13554:SF10">
    <property type="entry name" value="26S PROTEASOME NON-ATPASE REGULATORY SUBUNIT 5"/>
    <property type="match status" value="1"/>
</dbReference>
<dbReference type="PANTHER" id="PTHR13554">
    <property type="entry name" value="26S PROTEASOME NON-ATPASE REGULATORY SUBUNIT 5-RELATED"/>
    <property type="match status" value="1"/>
</dbReference>
<keyword evidence="2" id="KW-1185">Reference proteome</keyword>
<reference evidence="1" key="1">
    <citation type="submission" date="2022-07" db="EMBL/GenBank/DDBJ databases">
        <authorList>
            <person name="Macas J."/>
            <person name="Novak P."/>
            <person name="Neumann P."/>
        </authorList>
    </citation>
    <scope>NUCLEOTIDE SEQUENCE</scope>
</reference>
<dbReference type="Proteomes" id="UP001152484">
    <property type="component" value="Unassembled WGS sequence"/>
</dbReference>
<dbReference type="InterPro" id="IPR016024">
    <property type="entry name" value="ARM-type_fold"/>
</dbReference>
<dbReference type="InterPro" id="IPR011989">
    <property type="entry name" value="ARM-like"/>
</dbReference>
<organism evidence="1 2">
    <name type="scientific">Cuscuta europaea</name>
    <name type="common">European dodder</name>
    <dbReference type="NCBI Taxonomy" id="41803"/>
    <lineage>
        <taxon>Eukaryota</taxon>
        <taxon>Viridiplantae</taxon>
        <taxon>Streptophyta</taxon>
        <taxon>Embryophyta</taxon>
        <taxon>Tracheophyta</taxon>
        <taxon>Spermatophyta</taxon>
        <taxon>Magnoliopsida</taxon>
        <taxon>eudicotyledons</taxon>
        <taxon>Gunneridae</taxon>
        <taxon>Pentapetalae</taxon>
        <taxon>asterids</taxon>
        <taxon>lamiids</taxon>
        <taxon>Solanales</taxon>
        <taxon>Convolvulaceae</taxon>
        <taxon>Cuscuteae</taxon>
        <taxon>Cuscuta</taxon>
        <taxon>Cuscuta subgen. Cuscuta</taxon>
    </lineage>
</organism>
<dbReference type="GO" id="GO:0043248">
    <property type="term" value="P:proteasome assembly"/>
    <property type="evidence" value="ECO:0007669"/>
    <property type="project" value="InterPro"/>
</dbReference>
<dbReference type="OrthoDB" id="10250600at2759"/>
<name>A0A9P0ZZ36_CUSEU</name>
<evidence type="ECO:0000313" key="2">
    <source>
        <dbReference type="Proteomes" id="UP001152484"/>
    </source>
</evidence>
<evidence type="ECO:0008006" key="3">
    <source>
        <dbReference type="Google" id="ProtNLM"/>
    </source>
</evidence>
<proteinExistence type="predicted"/>
<dbReference type="Gene3D" id="1.25.10.10">
    <property type="entry name" value="Leucine-rich Repeat Variant"/>
    <property type="match status" value="2"/>
</dbReference>
<comment type="caution">
    <text evidence="1">The sequence shown here is derived from an EMBL/GenBank/DDBJ whole genome shotgun (WGS) entry which is preliminary data.</text>
</comment>
<dbReference type="InterPro" id="IPR019538">
    <property type="entry name" value="PSMD5"/>
</dbReference>
<sequence length="521" mass="56703">MEEECSIGAAQLLQAATDFAYYPGSRSDASAQEFLIRFPLPAIMNVLQMKSDYPGLEDALVDCLERIFRTKHGASLIPHFMPFVVVGLGAPSQKVRHLACKAVSCLLDNADEATGVCLILQYGVYPLLLTCLIDGDERVAAAATDAVKNLAGFPKGLDIIFPVISSDTHLGDLAAKSTSLGRVRVFALVVKLFSISTSVAAKVYSANLLSLLEKEVRNANDTLVTLSALELLYELAEVQHCMEFLSRTTLLHLLSSVISNASTDSILRCRALTITGRLLSNDNAFVFIDESSYRNVISAIDRRFALLESENADESECALEALGQIGSSNKGAALLLSSSPSPGRYVINAALDHQQHGIQLAALHALGNIVGESRSGNDVLLDSDAEQSLRCLIYETSSRTPKLTAAGILFSILQQDSEMRLAGYRVITGLVVRPWYLMEILYRKETVDIVTNTYTETQKIGMEARHKCCQAIYKAFTSSKLISDPSLCSLAIKLEEAVRSGPYLGIKHAETQPVVVTEQRF</sequence>
<dbReference type="SUPFAM" id="SSF48371">
    <property type="entry name" value="ARM repeat"/>
    <property type="match status" value="1"/>
</dbReference>
<accession>A0A9P0ZZ36</accession>
<dbReference type="EMBL" id="CAMAPE010000068">
    <property type="protein sequence ID" value="CAH9115671.1"/>
    <property type="molecule type" value="Genomic_DNA"/>
</dbReference>
<dbReference type="Pfam" id="PF10508">
    <property type="entry name" value="Proteasom_PSMB"/>
    <property type="match status" value="1"/>
</dbReference>
<dbReference type="GO" id="GO:0005829">
    <property type="term" value="C:cytosol"/>
    <property type="evidence" value="ECO:0007669"/>
    <property type="project" value="TreeGrafter"/>
</dbReference>